<dbReference type="GO" id="GO:0006355">
    <property type="term" value="P:regulation of DNA-templated transcription"/>
    <property type="evidence" value="ECO:0007669"/>
    <property type="project" value="InterPro"/>
</dbReference>
<accession>A0A2W5FL92</accession>
<name>A0A2W5FL92_9BACT</name>
<feature type="domain" description="PHA accumulation regulator DNA-binding N-terminal" evidence="2">
    <location>
        <begin position="12"/>
        <end position="72"/>
    </location>
</feature>
<gene>
    <name evidence="3" type="primary">phaR</name>
    <name evidence="3" type="ORF">DI586_05875</name>
</gene>
<dbReference type="InterPro" id="IPR010134">
    <property type="entry name" value="PHA_reg_PhaR"/>
</dbReference>
<comment type="caution">
    <text evidence="3">The sequence shown here is derived from an EMBL/GenBank/DDBJ whole genome shotgun (WGS) entry which is preliminary data.</text>
</comment>
<reference evidence="3 4" key="1">
    <citation type="submission" date="2017-08" db="EMBL/GenBank/DDBJ databases">
        <title>Infants hospitalized years apart are colonized by the same room-sourced microbial strains.</title>
        <authorList>
            <person name="Brooks B."/>
            <person name="Olm M.R."/>
            <person name="Firek B.A."/>
            <person name="Baker R."/>
            <person name="Thomas B.C."/>
            <person name="Morowitz M.J."/>
            <person name="Banfield J.F."/>
        </authorList>
    </citation>
    <scope>NUCLEOTIDE SEQUENCE [LARGE SCALE GENOMIC DNA]</scope>
    <source>
        <strain evidence="3">S2_006_000_R2_64</strain>
    </source>
</reference>
<dbReference type="NCBIfam" id="TIGR01848">
    <property type="entry name" value="PHA_reg_PhaR"/>
    <property type="match status" value="1"/>
</dbReference>
<evidence type="ECO:0000259" key="1">
    <source>
        <dbReference type="Pfam" id="PF05233"/>
    </source>
</evidence>
<dbReference type="InterPro" id="IPR007897">
    <property type="entry name" value="PHB_accumulat"/>
</dbReference>
<evidence type="ECO:0000313" key="4">
    <source>
        <dbReference type="Proteomes" id="UP000249739"/>
    </source>
</evidence>
<sequence length="184" mass="20585">MAGKKGSDKPVVIKKYANRRLYDTGRSSYVTLDDLCEMIKDGYEFVVYDAKSGDDLTRQVLTQIIVEQESKGETNLLPVNFLRQLIGFYGNGVSPLVPNFLEQTFGMFTKNQEQMKEQMSKSLGPLGQQMGQIVPLQAFEEIAKQNMAMFENAMKAFGNFVANFPVGGKPTAQPEPPPEDEEDK</sequence>
<organism evidence="3 4">
    <name type="scientific">Micavibrio aeruginosavorus</name>
    <dbReference type="NCBI Taxonomy" id="349221"/>
    <lineage>
        <taxon>Bacteria</taxon>
        <taxon>Pseudomonadati</taxon>
        <taxon>Bdellovibrionota</taxon>
        <taxon>Bdellovibrionia</taxon>
        <taxon>Bdellovibrionales</taxon>
        <taxon>Pseudobdellovibrionaceae</taxon>
        <taxon>Micavibrio</taxon>
    </lineage>
</organism>
<dbReference type="AlphaFoldDB" id="A0A2W5FL92"/>
<feature type="domain" description="PHB accumulation regulatory" evidence="1">
    <location>
        <begin position="77"/>
        <end position="115"/>
    </location>
</feature>
<evidence type="ECO:0000313" key="3">
    <source>
        <dbReference type="EMBL" id="PZP55753.1"/>
    </source>
</evidence>
<dbReference type="Pfam" id="PF07879">
    <property type="entry name" value="PHB_acc_N"/>
    <property type="match status" value="1"/>
</dbReference>
<proteinExistence type="predicted"/>
<dbReference type="Proteomes" id="UP000249739">
    <property type="component" value="Unassembled WGS sequence"/>
</dbReference>
<dbReference type="Pfam" id="PF05233">
    <property type="entry name" value="PHB_acc"/>
    <property type="match status" value="1"/>
</dbReference>
<protein>
    <submittedName>
        <fullName evidence="3">Polyhydroxyalkanoate synthesis repressor PhaR</fullName>
    </submittedName>
</protein>
<dbReference type="InterPro" id="IPR012909">
    <property type="entry name" value="PHA_DNA-bd_N"/>
</dbReference>
<evidence type="ECO:0000259" key="2">
    <source>
        <dbReference type="Pfam" id="PF07879"/>
    </source>
</evidence>
<dbReference type="EMBL" id="QFOT01000052">
    <property type="protein sequence ID" value="PZP55753.1"/>
    <property type="molecule type" value="Genomic_DNA"/>
</dbReference>